<organism evidence="14 15">
    <name type="scientific">Candidatus Barnesiella excrementipullorum</name>
    <dbReference type="NCBI Taxonomy" id="2838479"/>
    <lineage>
        <taxon>Bacteria</taxon>
        <taxon>Pseudomonadati</taxon>
        <taxon>Bacteroidota</taxon>
        <taxon>Bacteroidia</taxon>
        <taxon>Bacteroidales</taxon>
        <taxon>Barnesiellaceae</taxon>
        <taxon>Barnesiella</taxon>
    </lineage>
</organism>
<reference evidence="14" key="2">
    <citation type="submission" date="2021-04" db="EMBL/GenBank/DDBJ databases">
        <authorList>
            <person name="Gilroy R."/>
        </authorList>
    </citation>
    <scope>NUCLEOTIDE SEQUENCE</scope>
    <source>
        <strain evidence="14">ChiHjej12B11-16260</strain>
    </source>
</reference>
<dbReference type="HAMAP" id="MF_00185">
    <property type="entry name" value="IPP_trans"/>
    <property type="match status" value="1"/>
</dbReference>
<evidence type="ECO:0000256" key="7">
    <source>
        <dbReference type="ARBA" id="ARBA00022840"/>
    </source>
</evidence>
<accession>A0A9D2APZ4</accession>
<dbReference type="InterPro" id="IPR039657">
    <property type="entry name" value="Dimethylallyltransferase"/>
</dbReference>
<dbReference type="PANTHER" id="PTHR11088:SF60">
    <property type="entry name" value="TRNA DIMETHYLALLYLTRANSFERASE"/>
    <property type="match status" value="1"/>
</dbReference>
<feature type="region of interest" description="Interaction with substrate tRNA" evidence="10">
    <location>
        <begin position="34"/>
        <end position="37"/>
    </location>
</feature>
<reference evidence="14" key="1">
    <citation type="journal article" date="2021" name="PeerJ">
        <title>Extensive microbial diversity within the chicken gut microbiome revealed by metagenomics and culture.</title>
        <authorList>
            <person name="Gilroy R."/>
            <person name="Ravi A."/>
            <person name="Getino M."/>
            <person name="Pursley I."/>
            <person name="Horton D.L."/>
            <person name="Alikhan N.F."/>
            <person name="Baker D."/>
            <person name="Gharbi K."/>
            <person name="Hall N."/>
            <person name="Watson M."/>
            <person name="Adriaenssens E.M."/>
            <person name="Foster-Nyarko E."/>
            <person name="Jarju S."/>
            <person name="Secka A."/>
            <person name="Antonio M."/>
            <person name="Oren A."/>
            <person name="Chaudhuri R.R."/>
            <person name="La Ragione R."/>
            <person name="Hildebrand F."/>
            <person name="Pallen M.J."/>
        </authorList>
    </citation>
    <scope>NUCLEOTIDE SEQUENCE</scope>
    <source>
        <strain evidence="14">ChiHjej12B11-16260</strain>
    </source>
</reference>
<dbReference type="NCBIfam" id="TIGR00174">
    <property type="entry name" value="miaA"/>
    <property type="match status" value="1"/>
</dbReference>
<dbReference type="GO" id="GO:0052381">
    <property type="term" value="F:tRNA dimethylallyltransferase activity"/>
    <property type="evidence" value="ECO:0007669"/>
    <property type="project" value="UniProtKB-UniRule"/>
</dbReference>
<proteinExistence type="inferred from homology"/>
<dbReference type="InterPro" id="IPR018022">
    <property type="entry name" value="IPT"/>
</dbReference>
<evidence type="ECO:0000256" key="3">
    <source>
        <dbReference type="ARBA" id="ARBA00005842"/>
    </source>
</evidence>
<dbReference type="Proteomes" id="UP000824246">
    <property type="component" value="Unassembled WGS sequence"/>
</dbReference>
<comment type="caution">
    <text evidence="10">Lacks conserved residue(s) required for the propagation of feature annotation.</text>
</comment>
<gene>
    <name evidence="10 14" type="primary">miaA</name>
    <name evidence="14" type="ORF">H9982_00980</name>
</gene>
<sequence>MLDLIAIVGPTASGKTTLAVAVAQRLDTEIISADSRQIYRGMDIGTGKDLDEYRVGETTIPYHLIDICPAGYRYNLYEYVRDFKAIYADMLSRGKQPLLCGGTGLYVETVLKGYALPPVPENPELRAALQDKSLDELTAMLQQYKTLHNTTDTDTCKRAIRAIEIAEYYSRQPAEVLQPRPMGNALVVGIEIERDLRRARISHRLRQRLQEGMIEEVKSLLESGIPPESLIYYGLEYKFVTEYLIGETSYNEMVERLEIAIHQFAKRQMTWFRGMERRGIPIHWIDATLPTDEKVELILDLVQQQEAMQHR</sequence>
<evidence type="ECO:0000256" key="11">
    <source>
        <dbReference type="RuleBase" id="RU003783"/>
    </source>
</evidence>
<dbReference type="GO" id="GO:0005524">
    <property type="term" value="F:ATP binding"/>
    <property type="evidence" value="ECO:0007669"/>
    <property type="project" value="UniProtKB-UniRule"/>
</dbReference>
<keyword evidence="4 10" id="KW-0808">Transferase</keyword>
<dbReference type="Pfam" id="PF01715">
    <property type="entry name" value="IPPT"/>
    <property type="match status" value="1"/>
</dbReference>
<feature type="binding site" evidence="10">
    <location>
        <begin position="11"/>
        <end position="16"/>
    </location>
    <ligand>
        <name>substrate</name>
    </ligand>
</feature>
<dbReference type="Gene3D" id="3.40.50.300">
    <property type="entry name" value="P-loop containing nucleotide triphosphate hydrolases"/>
    <property type="match status" value="2"/>
</dbReference>
<evidence type="ECO:0000256" key="4">
    <source>
        <dbReference type="ARBA" id="ARBA00022679"/>
    </source>
</evidence>
<dbReference type="GO" id="GO:0006400">
    <property type="term" value="P:tRNA modification"/>
    <property type="evidence" value="ECO:0007669"/>
    <property type="project" value="TreeGrafter"/>
</dbReference>
<keyword evidence="7 10" id="KW-0067">ATP-binding</keyword>
<evidence type="ECO:0000256" key="6">
    <source>
        <dbReference type="ARBA" id="ARBA00022741"/>
    </source>
</evidence>
<comment type="cofactor">
    <cofactor evidence="1 10">
        <name>Mg(2+)</name>
        <dbReference type="ChEBI" id="CHEBI:18420"/>
    </cofactor>
</comment>
<evidence type="ECO:0000256" key="8">
    <source>
        <dbReference type="ARBA" id="ARBA00022842"/>
    </source>
</evidence>
<evidence type="ECO:0000256" key="13">
    <source>
        <dbReference type="RuleBase" id="RU003785"/>
    </source>
</evidence>
<dbReference type="EC" id="2.5.1.75" evidence="10"/>
<feature type="binding site" evidence="10">
    <location>
        <begin position="9"/>
        <end position="16"/>
    </location>
    <ligand>
        <name>ATP</name>
        <dbReference type="ChEBI" id="CHEBI:30616"/>
    </ligand>
</feature>
<evidence type="ECO:0000256" key="1">
    <source>
        <dbReference type="ARBA" id="ARBA00001946"/>
    </source>
</evidence>
<dbReference type="InterPro" id="IPR027417">
    <property type="entry name" value="P-loop_NTPase"/>
</dbReference>
<evidence type="ECO:0000256" key="10">
    <source>
        <dbReference type="HAMAP-Rule" id="MF_00185"/>
    </source>
</evidence>
<dbReference type="PANTHER" id="PTHR11088">
    <property type="entry name" value="TRNA DIMETHYLALLYLTRANSFERASE"/>
    <property type="match status" value="1"/>
</dbReference>
<keyword evidence="8 10" id="KW-0460">Magnesium</keyword>
<keyword evidence="6 10" id="KW-0547">Nucleotide-binding</keyword>
<dbReference type="EMBL" id="DXFB01000025">
    <property type="protein sequence ID" value="HIX44771.1"/>
    <property type="molecule type" value="Genomic_DNA"/>
</dbReference>
<evidence type="ECO:0000256" key="12">
    <source>
        <dbReference type="RuleBase" id="RU003784"/>
    </source>
</evidence>
<comment type="function">
    <text evidence="2 10 12">Catalyzes the transfer of a dimethylallyl group onto the adenine at position 37 in tRNAs that read codons beginning with uridine, leading to the formation of N6-(dimethylallyl)adenosine (i(6)A).</text>
</comment>
<evidence type="ECO:0000256" key="2">
    <source>
        <dbReference type="ARBA" id="ARBA00003213"/>
    </source>
</evidence>
<dbReference type="SUPFAM" id="SSF52540">
    <property type="entry name" value="P-loop containing nucleoside triphosphate hydrolases"/>
    <property type="match status" value="2"/>
</dbReference>
<protein>
    <recommendedName>
        <fullName evidence="10">tRNA dimethylallyltransferase</fullName>
        <ecNumber evidence="10">2.5.1.75</ecNumber>
    </recommendedName>
    <alternativeName>
        <fullName evidence="10">Dimethylallyl diphosphate:tRNA dimethylallyltransferase</fullName>
        <shortName evidence="10">DMAPP:tRNA dimethylallyltransferase</shortName>
        <shortName evidence="10">DMATase</shortName>
    </alternativeName>
    <alternativeName>
        <fullName evidence="10">Isopentenyl-diphosphate:tRNA isopentenyltransferase</fullName>
        <shortName evidence="10">IPP transferase</shortName>
        <shortName evidence="10">IPPT</shortName>
        <shortName evidence="10">IPTase</shortName>
    </alternativeName>
</protein>
<comment type="subunit">
    <text evidence="10">Monomer.</text>
</comment>
<comment type="catalytic activity">
    <reaction evidence="9 10 11">
        <text>adenosine(37) in tRNA + dimethylallyl diphosphate = N(6)-dimethylallyladenosine(37) in tRNA + diphosphate</text>
        <dbReference type="Rhea" id="RHEA:26482"/>
        <dbReference type="Rhea" id="RHEA-COMP:10162"/>
        <dbReference type="Rhea" id="RHEA-COMP:10375"/>
        <dbReference type="ChEBI" id="CHEBI:33019"/>
        <dbReference type="ChEBI" id="CHEBI:57623"/>
        <dbReference type="ChEBI" id="CHEBI:74411"/>
        <dbReference type="ChEBI" id="CHEBI:74415"/>
        <dbReference type="EC" id="2.5.1.75"/>
    </reaction>
</comment>
<comment type="caution">
    <text evidence="14">The sequence shown here is derived from an EMBL/GenBank/DDBJ whole genome shotgun (WGS) entry which is preliminary data.</text>
</comment>
<name>A0A9D2APZ4_9BACT</name>
<evidence type="ECO:0000313" key="14">
    <source>
        <dbReference type="EMBL" id="HIX44771.1"/>
    </source>
</evidence>
<keyword evidence="5 10" id="KW-0819">tRNA processing</keyword>
<comment type="similarity">
    <text evidence="3 10 13">Belongs to the IPP transferase family.</text>
</comment>
<evidence type="ECO:0000313" key="15">
    <source>
        <dbReference type="Proteomes" id="UP000824246"/>
    </source>
</evidence>
<dbReference type="AlphaFoldDB" id="A0A9D2APZ4"/>
<feature type="site" description="Interaction with substrate tRNA" evidence="10">
    <location>
        <position position="126"/>
    </location>
</feature>
<feature type="site" description="Interaction with substrate tRNA" evidence="10">
    <location>
        <position position="103"/>
    </location>
</feature>
<evidence type="ECO:0000256" key="5">
    <source>
        <dbReference type="ARBA" id="ARBA00022694"/>
    </source>
</evidence>
<evidence type="ECO:0000256" key="9">
    <source>
        <dbReference type="ARBA" id="ARBA00049563"/>
    </source>
</evidence>